<feature type="region of interest" description="Disordered" evidence="5">
    <location>
        <begin position="251"/>
        <end position="290"/>
    </location>
</feature>
<dbReference type="InterPro" id="IPR009057">
    <property type="entry name" value="Homeodomain-like_sf"/>
</dbReference>
<dbReference type="EMBL" id="CAJOBO010000253">
    <property type="protein sequence ID" value="CAF4175349.1"/>
    <property type="molecule type" value="Genomic_DNA"/>
</dbReference>
<feature type="region of interest" description="Disordered" evidence="5">
    <location>
        <begin position="1"/>
        <end position="120"/>
    </location>
</feature>
<dbReference type="InterPro" id="IPR050224">
    <property type="entry name" value="TALE_homeobox"/>
</dbReference>
<gene>
    <name evidence="9" type="ORF">GRG538_LOCUS3698</name>
    <name evidence="10" type="ORF">HFQ381_LOCUS5871</name>
    <name evidence="8" type="ORF">LUA448_LOCUS3775</name>
    <name evidence="12" type="ORF">QYT958_LOCUS6514</name>
    <name evidence="7" type="ORF">TIS948_LOCUS6813</name>
    <name evidence="11" type="ORF">UJA718_LOCUS11804</name>
</gene>
<evidence type="ECO:0000256" key="4">
    <source>
        <dbReference type="PROSITE-ProRule" id="PRU00108"/>
    </source>
</evidence>
<feature type="compositionally biased region" description="Acidic residues" evidence="5">
    <location>
        <begin position="27"/>
        <end position="41"/>
    </location>
</feature>
<organism evidence="7 13">
    <name type="scientific">Rotaria socialis</name>
    <dbReference type="NCBI Taxonomy" id="392032"/>
    <lineage>
        <taxon>Eukaryota</taxon>
        <taxon>Metazoa</taxon>
        <taxon>Spiralia</taxon>
        <taxon>Gnathifera</taxon>
        <taxon>Rotifera</taxon>
        <taxon>Eurotatoria</taxon>
        <taxon>Bdelloidea</taxon>
        <taxon>Philodinida</taxon>
        <taxon>Philodinidae</taxon>
        <taxon>Rotaria</taxon>
    </lineage>
</organism>
<comment type="subcellular location">
    <subcellularLocation>
        <location evidence="4">Nucleus</location>
    </subcellularLocation>
</comment>
<dbReference type="EMBL" id="CAJNXB010000777">
    <property type="protein sequence ID" value="CAF3098411.1"/>
    <property type="molecule type" value="Genomic_DNA"/>
</dbReference>
<dbReference type="Proteomes" id="UP000663825">
    <property type="component" value="Unassembled WGS sequence"/>
</dbReference>
<evidence type="ECO:0000256" key="2">
    <source>
        <dbReference type="ARBA" id="ARBA00023155"/>
    </source>
</evidence>
<feature type="domain" description="Homeobox" evidence="6">
    <location>
        <begin position="116"/>
        <end position="179"/>
    </location>
</feature>
<evidence type="ECO:0000313" key="8">
    <source>
        <dbReference type="EMBL" id="CAF3231654.1"/>
    </source>
</evidence>
<evidence type="ECO:0000313" key="10">
    <source>
        <dbReference type="EMBL" id="CAF4175349.1"/>
    </source>
</evidence>
<keyword evidence="14" id="KW-1185">Reference proteome</keyword>
<dbReference type="Proteomes" id="UP000663873">
    <property type="component" value="Unassembled WGS sequence"/>
</dbReference>
<keyword evidence="1 4" id="KW-0238">DNA-binding</keyword>
<sequence length="290" mass="33532">MIRIKQDPDALDLTNRSRHLVSPTSEHEDDEEENFSAEDDTHECIPKKTTYDSGFVDTSDENNSSIMVKQEQNNHHNHHHYHSTPLRPQQIHSHIRHPSTSSSTCSSPTRQEQSNDKECRNTRFLGSRAVAVLNQWFQLNREYPYPDDDRTERLANEAGITQKQVKKWFANKRVRSQMCYKPLYRSRKPRNSAPIPERQTQTNYNYIINHNNIGTPAPSFPPANPMLFNPMATSMMMFMMQQHFLSTMMTAGHPQPQIAPPPTTNPTPATTTTTTTTQKTNPDRITRFWL</sequence>
<evidence type="ECO:0000313" key="13">
    <source>
        <dbReference type="Proteomes" id="UP000663825"/>
    </source>
</evidence>
<dbReference type="GO" id="GO:0006355">
    <property type="term" value="P:regulation of DNA-templated transcription"/>
    <property type="evidence" value="ECO:0007669"/>
    <property type="project" value="InterPro"/>
</dbReference>
<dbReference type="EMBL" id="CAJNYD010000223">
    <property type="protein sequence ID" value="CAF3231654.1"/>
    <property type="molecule type" value="Genomic_DNA"/>
</dbReference>
<dbReference type="Proteomes" id="UP000663872">
    <property type="component" value="Unassembled WGS sequence"/>
</dbReference>
<evidence type="ECO:0000313" key="7">
    <source>
        <dbReference type="EMBL" id="CAF3098411.1"/>
    </source>
</evidence>
<dbReference type="OrthoDB" id="4187154at2759"/>
<evidence type="ECO:0000256" key="1">
    <source>
        <dbReference type="ARBA" id="ARBA00023125"/>
    </source>
</evidence>
<keyword evidence="2 4" id="KW-0371">Homeobox</keyword>
<evidence type="ECO:0000313" key="12">
    <source>
        <dbReference type="EMBL" id="CAF4525691.1"/>
    </source>
</evidence>
<evidence type="ECO:0000256" key="3">
    <source>
        <dbReference type="ARBA" id="ARBA00023242"/>
    </source>
</evidence>
<feature type="compositionally biased region" description="Low complexity" evidence="5">
    <location>
        <begin position="266"/>
        <end position="280"/>
    </location>
</feature>
<dbReference type="EMBL" id="CAJNYT010000135">
    <property type="protein sequence ID" value="CAF3332120.1"/>
    <property type="molecule type" value="Genomic_DNA"/>
</dbReference>
<feature type="compositionally biased region" description="Basic and acidic residues" evidence="5">
    <location>
        <begin position="281"/>
        <end position="290"/>
    </location>
</feature>
<dbReference type="SMART" id="SM00389">
    <property type="entry name" value="HOX"/>
    <property type="match status" value="1"/>
</dbReference>
<protein>
    <recommendedName>
        <fullName evidence="6">Homeobox domain-containing protein</fullName>
    </recommendedName>
</protein>
<evidence type="ECO:0000256" key="5">
    <source>
        <dbReference type="SAM" id="MobiDB-lite"/>
    </source>
</evidence>
<dbReference type="EMBL" id="CAJOBP010001480">
    <property type="protein sequence ID" value="CAF4287693.1"/>
    <property type="molecule type" value="Genomic_DNA"/>
</dbReference>
<feature type="DNA-binding region" description="Homeobox" evidence="4">
    <location>
        <begin position="118"/>
        <end position="180"/>
    </location>
</feature>
<dbReference type="EMBL" id="CAJOBR010000583">
    <property type="protein sequence ID" value="CAF4525691.1"/>
    <property type="molecule type" value="Genomic_DNA"/>
</dbReference>
<dbReference type="GO" id="GO:0003677">
    <property type="term" value="F:DNA binding"/>
    <property type="evidence" value="ECO:0007669"/>
    <property type="project" value="UniProtKB-UniRule"/>
</dbReference>
<dbReference type="CDD" id="cd00086">
    <property type="entry name" value="homeodomain"/>
    <property type="match status" value="1"/>
</dbReference>
<dbReference type="InterPro" id="IPR001356">
    <property type="entry name" value="HD"/>
</dbReference>
<evidence type="ECO:0000313" key="9">
    <source>
        <dbReference type="EMBL" id="CAF3332120.1"/>
    </source>
</evidence>
<accession>A0A817NBM2</accession>
<dbReference type="Proteomes" id="UP000663851">
    <property type="component" value="Unassembled WGS sequence"/>
</dbReference>
<dbReference type="AlphaFoldDB" id="A0A817NBM2"/>
<name>A0A817NBM2_9BILA</name>
<feature type="compositionally biased region" description="Low complexity" evidence="5">
    <location>
        <begin position="98"/>
        <end position="109"/>
    </location>
</feature>
<dbReference type="SUPFAM" id="SSF46689">
    <property type="entry name" value="Homeodomain-like"/>
    <property type="match status" value="1"/>
</dbReference>
<evidence type="ECO:0000313" key="11">
    <source>
        <dbReference type="EMBL" id="CAF4287693.1"/>
    </source>
</evidence>
<dbReference type="Proteomes" id="UP000663833">
    <property type="component" value="Unassembled WGS sequence"/>
</dbReference>
<proteinExistence type="predicted"/>
<evidence type="ECO:0000313" key="14">
    <source>
        <dbReference type="Proteomes" id="UP000663873"/>
    </source>
</evidence>
<feature type="compositionally biased region" description="Polar residues" evidence="5">
    <location>
        <begin position="61"/>
        <end position="71"/>
    </location>
</feature>
<reference evidence="7" key="1">
    <citation type="submission" date="2021-02" db="EMBL/GenBank/DDBJ databases">
        <authorList>
            <person name="Nowell W R."/>
        </authorList>
    </citation>
    <scope>NUCLEOTIDE SEQUENCE</scope>
</reference>
<comment type="caution">
    <text evidence="7">The sequence shown here is derived from an EMBL/GenBank/DDBJ whole genome shotgun (WGS) entry which is preliminary data.</text>
</comment>
<evidence type="ECO:0000259" key="6">
    <source>
        <dbReference type="PROSITE" id="PS50071"/>
    </source>
</evidence>
<dbReference type="Gene3D" id="1.10.10.60">
    <property type="entry name" value="Homeodomain-like"/>
    <property type="match status" value="1"/>
</dbReference>
<dbReference type="InterPro" id="IPR008422">
    <property type="entry name" value="KN_HD"/>
</dbReference>
<dbReference type="PANTHER" id="PTHR11850">
    <property type="entry name" value="HOMEOBOX PROTEIN TRANSCRIPTION FACTORS"/>
    <property type="match status" value="1"/>
</dbReference>
<keyword evidence="3 4" id="KW-0539">Nucleus</keyword>
<dbReference type="Proteomes" id="UP000663848">
    <property type="component" value="Unassembled WGS sequence"/>
</dbReference>
<dbReference type="Pfam" id="PF05920">
    <property type="entry name" value="Homeobox_KN"/>
    <property type="match status" value="1"/>
</dbReference>
<dbReference type="PROSITE" id="PS50071">
    <property type="entry name" value="HOMEOBOX_2"/>
    <property type="match status" value="1"/>
</dbReference>
<dbReference type="GO" id="GO:0005634">
    <property type="term" value="C:nucleus"/>
    <property type="evidence" value="ECO:0007669"/>
    <property type="project" value="UniProtKB-SubCell"/>
</dbReference>